<organism evidence="2 3">
    <name type="scientific">Desulfofervidus auxilii</name>
    <dbReference type="NCBI Taxonomy" id="1621989"/>
    <lineage>
        <taxon>Bacteria</taxon>
        <taxon>Pseudomonadati</taxon>
        <taxon>Thermodesulfobacteriota</taxon>
        <taxon>Candidatus Desulfofervidia</taxon>
        <taxon>Candidatus Desulfofervidales</taxon>
        <taxon>Candidatus Desulfofervidaceae</taxon>
        <taxon>Candidatus Desulfofervidus</taxon>
    </lineage>
</organism>
<sequence length="239" mass="27910">MQFLVFDIWGDYGHFKRFYTTTSPLTHSFPPPTAVFGMLGAILGVDKREYLRHINLNTLSLSIAIVNLIKKARYGLNLVNTKDNFWVPVKKAYHEPRIQVKTEFLKECRFRIYVCFHNPKWQDKLKENLSAHKTHYTLSLGLASCLANFDYMGEFEAKKEDEKELHIHSVVSMSKFINVSLEQGKKYFKERVPCNMTPDREVTSYEDVIFNPDGQIENPLKLKVKECFLLENNECIVTF</sequence>
<dbReference type="Gene3D" id="3.30.70.2660">
    <property type="match status" value="1"/>
</dbReference>
<dbReference type="InterPro" id="IPR013421">
    <property type="entry name" value="CRISPR-assoc_prot_Cas5_HALMA"/>
</dbReference>
<protein>
    <submittedName>
        <fullName evidence="2">CRISPR-associated protein Cas5</fullName>
    </submittedName>
</protein>
<name>A0A7U4TIJ4_DESA2</name>
<accession>A0A7U4TIJ4</accession>
<proteinExistence type="predicted"/>
<keyword evidence="3" id="KW-1185">Reference proteome</keyword>
<dbReference type="InterPro" id="IPR021124">
    <property type="entry name" value="CRISPR-assoc_prot_Cas5"/>
</dbReference>
<dbReference type="NCBIfam" id="TIGR02592">
    <property type="entry name" value="cas_Cas5h"/>
    <property type="match status" value="1"/>
</dbReference>
<dbReference type="GO" id="GO:0051607">
    <property type="term" value="P:defense response to virus"/>
    <property type="evidence" value="ECO:0007669"/>
    <property type="project" value="UniProtKB-KW"/>
</dbReference>
<dbReference type="AlphaFoldDB" id="A0A7U4TIJ4"/>
<dbReference type="GO" id="GO:0043571">
    <property type="term" value="P:maintenance of CRISPR repeat elements"/>
    <property type="evidence" value="ECO:0007669"/>
    <property type="project" value="InterPro"/>
</dbReference>
<evidence type="ECO:0000256" key="1">
    <source>
        <dbReference type="ARBA" id="ARBA00023118"/>
    </source>
</evidence>
<evidence type="ECO:0000313" key="2">
    <source>
        <dbReference type="EMBL" id="AMM41380.1"/>
    </source>
</evidence>
<dbReference type="Pfam" id="PF09704">
    <property type="entry name" value="Cas_Cas5d"/>
    <property type="match status" value="1"/>
</dbReference>
<dbReference type="Proteomes" id="UP000070560">
    <property type="component" value="Chromosome"/>
</dbReference>
<dbReference type="KEGG" id="daw:HS1_001584"/>
<keyword evidence="1" id="KW-0051">Antiviral defense</keyword>
<evidence type="ECO:0000313" key="3">
    <source>
        <dbReference type="Proteomes" id="UP000070560"/>
    </source>
</evidence>
<gene>
    <name evidence="2" type="ORF">HS1_001584</name>
</gene>
<dbReference type="InterPro" id="IPR013422">
    <property type="entry name" value="CRISPR-assoc_prot_Cas5_N"/>
</dbReference>
<dbReference type="EMBL" id="CP013015">
    <property type="protein sequence ID" value="AMM41380.1"/>
    <property type="molecule type" value="Genomic_DNA"/>
</dbReference>
<reference evidence="2 3" key="1">
    <citation type="submission" date="2015-10" db="EMBL/GenBank/DDBJ databases">
        <title>Candidatus Desulfofervidus auxilii, a hydrogenotrophic sulfate-reducing bacterium involved in the thermophilic anaerobic oxidation of methane.</title>
        <authorList>
            <person name="Krukenberg V."/>
            <person name="Richter M."/>
            <person name="Wegener G."/>
        </authorList>
    </citation>
    <scope>NUCLEOTIDE SEQUENCE [LARGE SCALE GENOMIC DNA]</scope>
    <source>
        <strain evidence="2 3">HS1</strain>
    </source>
</reference>
<dbReference type="OrthoDB" id="1805474at2"/>
<dbReference type="RefSeq" id="WP_066063376.1">
    <property type="nucleotide sequence ID" value="NZ_CP013015.1"/>
</dbReference>
<dbReference type="NCBIfam" id="TIGR02593">
    <property type="entry name" value="CRISPR_cas5"/>
    <property type="match status" value="1"/>
</dbReference>